<comment type="similarity">
    <text evidence="2">Belongs to the AB hydrolase superfamily. FUS2 hydrolase family.</text>
</comment>
<dbReference type="PIRSF" id="PIRSF037442">
    <property type="entry name" value="UCP037442_abhydr"/>
    <property type="match status" value="1"/>
</dbReference>
<dbReference type="Proteomes" id="UP001333710">
    <property type="component" value="Chromosome"/>
</dbReference>
<protein>
    <recommendedName>
        <fullName evidence="3">AB hydrolase-1 domain-containing protein</fullName>
    </recommendedName>
</protein>
<evidence type="ECO:0000313" key="5">
    <source>
        <dbReference type="Proteomes" id="UP001333710"/>
    </source>
</evidence>
<dbReference type="PANTHER" id="PTHR22946">
    <property type="entry name" value="DIENELACTONE HYDROLASE DOMAIN-CONTAINING PROTEIN-RELATED"/>
    <property type="match status" value="1"/>
</dbReference>
<feature type="domain" description="AB hydrolase-1" evidence="3">
    <location>
        <begin position="38"/>
        <end position="244"/>
    </location>
</feature>
<dbReference type="RefSeq" id="WP_338291928.1">
    <property type="nucleotide sequence ID" value="NZ_AP027272.1"/>
</dbReference>
<keyword evidence="1" id="KW-0378">Hydrolase</keyword>
<dbReference type="InterPro" id="IPR050261">
    <property type="entry name" value="FrsA_esterase"/>
</dbReference>
<dbReference type="InterPro" id="IPR017208">
    <property type="entry name" value="UCP037442_abhydr"/>
</dbReference>
<evidence type="ECO:0000259" key="3">
    <source>
        <dbReference type="Pfam" id="PF12697"/>
    </source>
</evidence>
<dbReference type="InterPro" id="IPR029058">
    <property type="entry name" value="AB_hydrolase_fold"/>
</dbReference>
<name>A0AA48HWL3_9ALTE</name>
<dbReference type="EMBL" id="AP027272">
    <property type="protein sequence ID" value="BDX05920.1"/>
    <property type="molecule type" value="Genomic_DNA"/>
</dbReference>
<organism evidence="4 5">
    <name type="scientific">Planctobacterium marinum</name>
    <dbReference type="NCBI Taxonomy" id="1631968"/>
    <lineage>
        <taxon>Bacteria</taxon>
        <taxon>Pseudomonadati</taxon>
        <taxon>Pseudomonadota</taxon>
        <taxon>Gammaproteobacteria</taxon>
        <taxon>Alteromonadales</taxon>
        <taxon>Alteromonadaceae</taxon>
        <taxon>Planctobacterium</taxon>
    </lineage>
</organism>
<dbReference type="GO" id="GO:0052689">
    <property type="term" value="F:carboxylic ester hydrolase activity"/>
    <property type="evidence" value="ECO:0007669"/>
    <property type="project" value="UniProtKB-ARBA"/>
</dbReference>
<gene>
    <name evidence="4" type="ORF">MACH26_14410</name>
</gene>
<evidence type="ECO:0000256" key="2">
    <source>
        <dbReference type="ARBA" id="ARBA00038115"/>
    </source>
</evidence>
<evidence type="ECO:0000256" key="1">
    <source>
        <dbReference type="ARBA" id="ARBA00022801"/>
    </source>
</evidence>
<dbReference type="SUPFAM" id="SSF53474">
    <property type="entry name" value="alpha/beta-Hydrolases"/>
    <property type="match status" value="1"/>
</dbReference>
<evidence type="ECO:0000313" key="4">
    <source>
        <dbReference type="EMBL" id="BDX05920.1"/>
    </source>
</evidence>
<dbReference type="InterPro" id="IPR000073">
    <property type="entry name" value="AB_hydrolase_1"/>
</dbReference>
<dbReference type="PANTHER" id="PTHR22946:SF9">
    <property type="entry name" value="POLYKETIDE TRANSFERASE AF380"/>
    <property type="match status" value="1"/>
</dbReference>
<sequence length="293" mass="32657">MVSSAQLSIVTSDNVELGATHYFTDHKPDGIKSAAPLIIVAGATGTPQRFYKRFAEAAVNAGCQVLTFDYRGIGRSRPQTLKGYQVDYLDWAKQDLAAVIAHCKIYDAPIYIVGHSYGGHAVGLLPDLSPIRGVWTFGTGAGWSGWMPTFERIKVQFMWHIVAPVLTRVYGYLGWSRLGMGEDLPLNVYRQWKHWCSYPNYFFGDPELPELPKQFARVKIPVTAINATDDKWAPPVSRDAFMQHYSNANLSLQTVTPNSVGQGIGHMGYFRSHCESLWHEVFAAITPKTASQQ</sequence>
<dbReference type="Gene3D" id="3.40.50.1820">
    <property type="entry name" value="alpha/beta hydrolase"/>
    <property type="match status" value="1"/>
</dbReference>
<reference evidence="4" key="1">
    <citation type="submission" date="2023-01" db="EMBL/GenBank/DDBJ databases">
        <title>Complete genome sequence of Planctobacterium marinum strain Dej080120_11.</title>
        <authorList>
            <person name="Ueki S."/>
            <person name="Maruyama F."/>
        </authorList>
    </citation>
    <scope>NUCLEOTIDE SEQUENCE</scope>
    <source>
        <strain evidence="4">Dej080120_11</strain>
    </source>
</reference>
<keyword evidence="5" id="KW-1185">Reference proteome</keyword>
<dbReference type="Pfam" id="PF12697">
    <property type="entry name" value="Abhydrolase_6"/>
    <property type="match status" value="1"/>
</dbReference>
<proteinExistence type="inferred from homology"/>
<dbReference type="AlphaFoldDB" id="A0AA48HWL3"/>
<accession>A0AA48HWL3</accession>
<dbReference type="KEGG" id="pmaw:MACH26_14410"/>